<accession>A0ABU7CDN8</accession>
<dbReference type="EMBL" id="JAHUTI010089548">
    <property type="protein sequence ID" value="MED6261062.1"/>
    <property type="molecule type" value="Genomic_DNA"/>
</dbReference>
<evidence type="ECO:0000313" key="1">
    <source>
        <dbReference type="EMBL" id="MED6261062.1"/>
    </source>
</evidence>
<sequence>MGGISLSPPLLLTRSIRWQQSNGPASLHRKRSRGEKSIGITTEKVALMPGIAAYVYTKSGNLSSYGHCDVRGWRGGGQGSPHQPPLSNYCCCLGGGSRY</sequence>
<comment type="caution">
    <text evidence="1">The sequence shown here is derived from an EMBL/GenBank/DDBJ whole genome shotgun (WGS) entry which is preliminary data.</text>
</comment>
<gene>
    <name evidence="1" type="ORF">ATANTOWER_000386</name>
</gene>
<evidence type="ECO:0000313" key="2">
    <source>
        <dbReference type="Proteomes" id="UP001345963"/>
    </source>
</evidence>
<keyword evidence="2" id="KW-1185">Reference proteome</keyword>
<proteinExistence type="predicted"/>
<dbReference type="Proteomes" id="UP001345963">
    <property type="component" value="Unassembled WGS sequence"/>
</dbReference>
<organism evidence="1 2">
    <name type="scientific">Ataeniobius toweri</name>
    <dbReference type="NCBI Taxonomy" id="208326"/>
    <lineage>
        <taxon>Eukaryota</taxon>
        <taxon>Metazoa</taxon>
        <taxon>Chordata</taxon>
        <taxon>Craniata</taxon>
        <taxon>Vertebrata</taxon>
        <taxon>Euteleostomi</taxon>
        <taxon>Actinopterygii</taxon>
        <taxon>Neopterygii</taxon>
        <taxon>Teleostei</taxon>
        <taxon>Neoteleostei</taxon>
        <taxon>Acanthomorphata</taxon>
        <taxon>Ovalentaria</taxon>
        <taxon>Atherinomorphae</taxon>
        <taxon>Cyprinodontiformes</taxon>
        <taxon>Goodeidae</taxon>
        <taxon>Ataeniobius</taxon>
    </lineage>
</organism>
<protein>
    <submittedName>
        <fullName evidence="1">Uncharacterized protein</fullName>
    </submittedName>
</protein>
<name>A0ABU7CDN8_9TELE</name>
<reference evidence="1 2" key="1">
    <citation type="submission" date="2021-07" db="EMBL/GenBank/DDBJ databases">
        <authorList>
            <person name="Palmer J.M."/>
        </authorList>
    </citation>
    <scope>NUCLEOTIDE SEQUENCE [LARGE SCALE GENOMIC DNA]</scope>
    <source>
        <strain evidence="1 2">AT_MEX2019</strain>
        <tissue evidence="1">Muscle</tissue>
    </source>
</reference>